<keyword evidence="3" id="KW-0949">S-adenosyl-L-methionine</keyword>
<dbReference type="InterPro" id="IPR034466">
    <property type="entry name" value="Methyltransferase_Class_B"/>
</dbReference>
<keyword evidence="4" id="KW-0479">Metal-binding</keyword>
<proteinExistence type="predicted"/>
<evidence type="ECO:0000256" key="3">
    <source>
        <dbReference type="ARBA" id="ARBA00022691"/>
    </source>
</evidence>
<evidence type="ECO:0000256" key="6">
    <source>
        <dbReference type="ARBA" id="ARBA00023014"/>
    </source>
</evidence>
<dbReference type="PANTHER" id="PTHR43409">
    <property type="entry name" value="ANAEROBIC MAGNESIUM-PROTOPORPHYRIN IX MONOMETHYL ESTER CYCLASE-RELATED"/>
    <property type="match status" value="1"/>
</dbReference>
<keyword evidence="2" id="KW-0808">Transferase</keyword>
<dbReference type="KEGG" id="sspb:CP982_05275"/>
<dbReference type="InterPro" id="IPR026447">
    <property type="entry name" value="B12_SAM_Ta0216"/>
</dbReference>
<dbReference type="EMBL" id="JACHJD010000001">
    <property type="protein sequence ID" value="MBB5101452.1"/>
    <property type="molecule type" value="Genomic_DNA"/>
</dbReference>
<dbReference type="SFLD" id="SFLDG01082">
    <property type="entry name" value="B12-binding_domain_containing"/>
    <property type="match status" value="1"/>
</dbReference>
<dbReference type="InterPro" id="IPR058240">
    <property type="entry name" value="rSAM_sf"/>
</dbReference>
<reference evidence="8 11" key="2">
    <citation type="submission" date="2020-08" db="EMBL/GenBank/DDBJ databases">
        <title>Genomic Encyclopedia of Type Strains, Phase III (KMG-III): the genomes of soil and plant-associated and newly described type strains.</title>
        <authorList>
            <person name="Whitman W."/>
        </authorList>
    </citation>
    <scope>NUCLEOTIDE SEQUENCE [LARGE SCALE GENOMIC DNA]</scope>
    <source>
        <strain evidence="8 11">CECT 3146</strain>
    </source>
</reference>
<dbReference type="InterPro" id="IPR051198">
    <property type="entry name" value="BchE-like"/>
</dbReference>
<dbReference type="InterPro" id="IPR007197">
    <property type="entry name" value="rSAM"/>
</dbReference>
<evidence type="ECO:0000256" key="1">
    <source>
        <dbReference type="ARBA" id="ARBA00001966"/>
    </source>
</evidence>
<dbReference type="GO" id="GO:0046872">
    <property type="term" value="F:metal ion binding"/>
    <property type="evidence" value="ECO:0007669"/>
    <property type="project" value="UniProtKB-KW"/>
</dbReference>
<feature type="domain" description="B12-binding" evidence="7">
    <location>
        <begin position="40"/>
        <end position="176"/>
    </location>
</feature>
<evidence type="ECO:0000259" key="7">
    <source>
        <dbReference type="PROSITE" id="PS51332"/>
    </source>
</evidence>
<name>A0A5P2X399_STRST</name>
<keyword evidence="5" id="KW-0408">Iron</keyword>
<comment type="cofactor">
    <cofactor evidence="1">
        <name>[4Fe-4S] cluster</name>
        <dbReference type="ChEBI" id="CHEBI:49883"/>
    </cofactor>
</comment>
<reference evidence="9 10" key="1">
    <citation type="submission" date="2017-09" db="EMBL/GenBank/DDBJ databases">
        <authorList>
            <person name="Lee N."/>
            <person name="Cho B.-K."/>
        </authorList>
    </citation>
    <scope>NUCLEOTIDE SEQUENCE [LARGE SCALE GENOMIC DNA]</scope>
    <source>
        <strain evidence="9 10">ATCC 27465</strain>
    </source>
</reference>
<protein>
    <submittedName>
        <fullName evidence="8">Clorobiocin biosynthesis protein CloN6</fullName>
    </submittedName>
    <submittedName>
        <fullName evidence="9">Radical SAM protein</fullName>
    </submittedName>
</protein>
<dbReference type="Pfam" id="PF02310">
    <property type="entry name" value="B12-binding"/>
    <property type="match status" value="1"/>
</dbReference>
<dbReference type="CDD" id="cd01335">
    <property type="entry name" value="Radical_SAM"/>
    <property type="match status" value="1"/>
</dbReference>
<dbReference type="GO" id="GO:0003824">
    <property type="term" value="F:catalytic activity"/>
    <property type="evidence" value="ECO:0007669"/>
    <property type="project" value="InterPro"/>
</dbReference>
<dbReference type="PANTHER" id="PTHR43409:SF7">
    <property type="entry name" value="BLL1977 PROTEIN"/>
    <property type="match status" value="1"/>
</dbReference>
<dbReference type="SUPFAM" id="SSF102114">
    <property type="entry name" value="Radical SAM enzymes"/>
    <property type="match status" value="1"/>
</dbReference>
<dbReference type="RefSeq" id="WP_150509396.1">
    <property type="nucleotide sequence ID" value="NZ_BMSQ01000003.1"/>
</dbReference>
<keyword evidence="11" id="KW-1185">Reference proteome</keyword>
<dbReference type="SFLD" id="SFLDF00326">
    <property type="entry name" value="5''-pyrrole_methytransferase"/>
    <property type="match status" value="1"/>
</dbReference>
<accession>A0A5P2X399</accession>
<evidence type="ECO:0000313" key="9">
    <source>
        <dbReference type="EMBL" id="QEV58194.1"/>
    </source>
</evidence>
<dbReference type="Pfam" id="PF04055">
    <property type="entry name" value="Radical_SAM"/>
    <property type="match status" value="1"/>
</dbReference>
<dbReference type="GO" id="GO:0051536">
    <property type="term" value="F:iron-sulfur cluster binding"/>
    <property type="evidence" value="ECO:0007669"/>
    <property type="project" value="UniProtKB-KW"/>
</dbReference>
<evidence type="ECO:0000313" key="10">
    <source>
        <dbReference type="Proteomes" id="UP000326505"/>
    </source>
</evidence>
<dbReference type="SFLD" id="SFLDG01123">
    <property type="entry name" value="methyltransferase_(Class_B)"/>
    <property type="match status" value="1"/>
</dbReference>
<dbReference type="Proteomes" id="UP000326505">
    <property type="component" value="Chromosome"/>
</dbReference>
<evidence type="ECO:0000313" key="8">
    <source>
        <dbReference type="EMBL" id="MBB5101452.1"/>
    </source>
</evidence>
<dbReference type="SFLD" id="SFLDS00029">
    <property type="entry name" value="Radical_SAM"/>
    <property type="match status" value="1"/>
</dbReference>
<evidence type="ECO:0000256" key="4">
    <source>
        <dbReference type="ARBA" id="ARBA00022723"/>
    </source>
</evidence>
<dbReference type="GO" id="GO:0031419">
    <property type="term" value="F:cobalamin binding"/>
    <property type="evidence" value="ECO:0007669"/>
    <property type="project" value="InterPro"/>
</dbReference>
<dbReference type="AlphaFoldDB" id="A0A5P2X399"/>
<dbReference type="InterPro" id="IPR006158">
    <property type="entry name" value="Cobalamin-bd"/>
</dbReference>
<evidence type="ECO:0000313" key="11">
    <source>
        <dbReference type="Proteomes" id="UP000549009"/>
    </source>
</evidence>
<dbReference type="Proteomes" id="UP000549009">
    <property type="component" value="Unassembled WGS sequence"/>
</dbReference>
<gene>
    <name evidence="9" type="ORF">CP982_05275</name>
    <name evidence="8" type="ORF">FHS40_000505</name>
</gene>
<dbReference type="PROSITE" id="PS51332">
    <property type="entry name" value="B12_BINDING"/>
    <property type="match status" value="1"/>
</dbReference>
<dbReference type="CDD" id="cd02068">
    <property type="entry name" value="radical_SAM_B12_BD"/>
    <property type="match status" value="1"/>
</dbReference>
<dbReference type="OrthoDB" id="9801424at2"/>
<organism evidence="9 10">
    <name type="scientific">Streptomyces spectabilis</name>
    <dbReference type="NCBI Taxonomy" id="68270"/>
    <lineage>
        <taxon>Bacteria</taxon>
        <taxon>Bacillati</taxon>
        <taxon>Actinomycetota</taxon>
        <taxon>Actinomycetes</taxon>
        <taxon>Kitasatosporales</taxon>
        <taxon>Streptomycetaceae</taxon>
        <taxon>Streptomyces</taxon>
    </lineage>
</organism>
<evidence type="ECO:0000256" key="5">
    <source>
        <dbReference type="ARBA" id="ARBA00023004"/>
    </source>
</evidence>
<keyword evidence="6" id="KW-0411">Iron-sulfur</keyword>
<evidence type="ECO:0000256" key="2">
    <source>
        <dbReference type="ARBA" id="ARBA00022679"/>
    </source>
</evidence>
<dbReference type="EMBL" id="CP023690">
    <property type="protein sequence ID" value="QEV58194.1"/>
    <property type="molecule type" value="Genomic_DNA"/>
</dbReference>
<sequence length="585" mass="66805">MTLTEQPSTSRLEADLFLLHAPSVFDFRERDDMLFAYLSDSDSVNVTSVYEIYPIGWFSIKQRLADSGFDTQIVNMASLMLIHPELDVERLLARFEAPIFGFDLHWMAHCHGSVELAALVKRVHPEALTIFGGISATYYAEELIAYPSVDVVVQGYDTLDPVTELVSRVRRGDRDFRSIPNLLYKVDGEVIATGFSHTPDSDYNNVRNDWSYYREAADGGPSASKLIMTLPNTGCAHDCGWCGGSRFAYRNIMGVRKTLVQKDNDLVVEELRTMKEAAKRTSIYALQCYSENRTRMHQYLDAVKELGYKSVHFEQFSLTPPDILKKMGESTDSYIMLSPESHDLRISKAAGRGNYTMAQMEEWIPRALDAGVKGIMIWFFIGMPYQDRQSVMDTIAYSERLIRKFGGWAALPLICPMVPFLDPGSQFFEEPEKHGYHIYHRTLEEHRRAMVEPLWHRRLNYGTRWLDRRRLQDVSYEAITRLVEIKGEYGVLPTGFCKAVLRTIDETRELLGEMERALLLDQRLPAALRDEIRVYNRKVLSYTNDQIMPVPRPLGGRWFDDATVPPEMIQDVLATSAASAPVRGA</sequence>